<gene>
    <name evidence="1" type="ORF">BXP70_29365</name>
</gene>
<dbReference type="EMBL" id="MTSE01000154">
    <property type="protein sequence ID" value="OUJ64256.1"/>
    <property type="molecule type" value="Genomic_DNA"/>
</dbReference>
<proteinExistence type="predicted"/>
<comment type="caution">
    <text evidence="1">The sequence shown here is derived from an EMBL/GenBank/DDBJ whole genome shotgun (WGS) entry which is preliminary data.</text>
</comment>
<feature type="non-terminal residue" evidence="1">
    <location>
        <position position="103"/>
    </location>
</feature>
<dbReference type="AlphaFoldDB" id="A0A243W4I9"/>
<keyword evidence="2" id="KW-1185">Reference proteome</keyword>
<organism evidence="1 2">
    <name type="scientific">Hymenobacter crusticola</name>
    <dbReference type="NCBI Taxonomy" id="1770526"/>
    <lineage>
        <taxon>Bacteria</taxon>
        <taxon>Pseudomonadati</taxon>
        <taxon>Bacteroidota</taxon>
        <taxon>Cytophagia</taxon>
        <taxon>Cytophagales</taxon>
        <taxon>Hymenobacteraceae</taxon>
        <taxon>Hymenobacter</taxon>
    </lineage>
</organism>
<evidence type="ECO:0000313" key="1">
    <source>
        <dbReference type="EMBL" id="OUJ64256.1"/>
    </source>
</evidence>
<name>A0A243W4I9_9BACT</name>
<reference evidence="1 2" key="1">
    <citation type="submission" date="2017-01" db="EMBL/GenBank/DDBJ databases">
        <title>A new Hymenobacter.</title>
        <authorList>
            <person name="Liang Y."/>
            <person name="Feng F."/>
        </authorList>
    </citation>
    <scope>NUCLEOTIDE SEQUENCE [LARGE SCALE GENOMIC DNA]</scope>
    <source>
        <strain evidence="1">MIMBbqt21</strain>
    </source>
</reference>
<protein>
    <submittedName>
        <fullName evidence="1">Uncharacterized protein</fullName>
    </submittedName>
</protein>
<evidence type="ECO:0000313" key="2">
    <source>
        <dbReference type="Proteomes" id="UP000194873"/>
    </source>
</evidence>
<dbReference type="Proteomes" id="UP000194873">
    <property type="component" value="Unassembled WGS sequence"/>
</dbReference>
<sequence>MTPDEFKSKYNLRFADNDTFNIAEQDLREFNADLVALLKRGSNEQPGGPFAVRWYFSRYKTDANDTSLEELPLALLHIGCTCRVELGRQAGEYVLVWDSSPTA</sequence>
<accession>A0A243W4I9</accession>